<dbReference type="PANTHER" id="PTHR48267:SF1">
    <property type="entry name" value="BILIRUBIN OXIDASE"/>
    <property type="match status" value="1"/>
</dbReference>
<dbReference type="InterPro" id="IPR008972">
    <property type="entry name" value="Cupredoxin"/>
</dbReference>
<evidence type="ECO:0000259" key="3">
    <source>
        <dbReference type="Pfam" id="PF07731"/>
    </source>
</evidence>
<name>A0ABW3Y738_9ACTN</name>
<feature type="transmembrane region" description="Helical" evidence="2">
    <location>
        <begin position="659"/>
        <end position="677"/>
    </location>
</feature>
<feature type="domain" description="Plastocyanin-like" evidence="3">
    <location>
        <begin position="538"/>
        <end position="637"/>
    </location>
</feature>
<dbReference type="RefSeq" id="WP_377567086.1">
    <property type="nucleotide sequence ID" value="NZ_JBHTMP010000004.1"/>
</dbReference>
<dbReference type="Proteomes" id="UP001597260">
    <property type="component" value="Unassembled WGS sequence"/>
</dbReference>
<evidence type="ECO:0000256" key="1">
    <source>
        <dbReference type="ARBA" id="ARBA00010609"/>
    </source>
</evidence>
<dbReference type="SUPFAM" id="SSF49503">
    <property type="entry name" value="Cupredoxins"/>
    <property type="match status" value="3"/>
</dbReference>
<accession>A0ABW3Y738</accession>
<dbReference type="InterPro" id="IPR045087">
    <property type="entry name" value="Cu-oxidase_fam"/>
</dbReference>
<reference evidence="5" key="1">
    <citation type="journal article" date="2019" name="Int. J. Syst. Evol. Microbiol.">
        <title>The Global Catalogue of Microorganisms (GCM) 10K type strain sequencing project: providing services to taxonomists for standard genome sequencing and annotation.</title>
        <authorList>
            <consortium name="The Broad Institute Genomics Platform"/>
            <consortium name="The Broad Institute Genome Sequencing Center for Infectious Disease"/>
            <person name="Wu L."/>
            <person name="Ma J."/>
        </authorList>
    </citation>
    <scope>NUCLEOTIDE SEQUENCE [LARGE SCALE GENOMIC DNA]</scope>
    <source>
        <strain evidence="5">JCM 31037</strain>
    </source>
</reference>
<dbReference type="InterPro" id="IPR011706">
    <property type="entry name" value="Cu-oxidase_C"/>
</dbReference>
<dbReference type="PROSITE" id="PS51318">
    <property type="entry name" value="TAT"/>
    <property type="match status" value="1"/>
</dbReference>
<comment type="caution">
    <text evidence="4">The sequence shown here is derived from an EMBL/GenBank/DDBJ whole genome shotgun (WGS) entry which is preliminary data.</text>
</comment>
<dbReference type="PANTHER" id="PTHR48267">
    <property type="entry name" value="CUPREDOXIN SUPERFAMILY PROTEIN"/>
    <property type="match status" value="1"/>
</dbReference>
<keyword evidence="5" id="KW-1185">Reference proteome</keyword>
<evidence type="ECO:0000256" key="2">
    <source>
        <dbReference type="SAM" id="Phobius"/>
    </source>
</evidence>
<dbReference type="Gene3D" id="2.60.40.420">
    <property type="entry name" value="Cupredoxins - blue copper proteins"/>
    <property type="match status" value="3"/>
</dbReference>
<comment type="similarity">
    <text evidence="1">Belongs to the multicopper oxidase family.</text>
</comment>
<dbReference type="Pfam" id="PF07731">
    <property type="entry name" value="Cu-oxidase_2"/>
    <property type="match status" value="1"/>
</dbReference>
<dbReference type="CDD" id="cd13844">
    <property type="entry name" value="CuRO_1_BOD_CotA_like"/>
    <property type="match status" value="1"/>
</dbReference>
<keyword evidence="2" id="KW-0472">Membrane</keyword>
<gene>
    <name evidence="4" type="ORF">ACFQ4H_04065</name>
</gene>
<dbReference type="EMBL" id="JBHTMP010000004">
    <property type="protein sequence ID" value="MFD1320262.1"/>
    <property type="molecule type" value="Genomic_DNA"/>
</dbReference>
<evidence type="ECO:0000313" key="5">
    <source>
        <dbReference type="Proteomes" id="UP001597260"/>
    </source>
</evidence>
<protein>
    <submittedName>
        <fullName evidence="4">Multicopper oxidase family protein</fullName>
    </submittedName>
</protein>
<proteinExistence type="inferred from homology"/>
<evidence type="ECO:0000313" key="4">
    <source>
        <dbReference type="EMBL" id="MFD1320262.1"/>
    </source>
</evidence>
<sequence>MIARRKLLVAGAVGGAVLLLPPGSQRAPASSRGVARLDPRSIPKYVTELMIPPVMPQVRKASRQAVDEYAISVRQFRQQVLPPGCPSTTVWGYGSPDHPWTFSYPACTVEARVDRPVRITWANELVDANGRFLPHLLPVDPTLHWANPGGGTVGRDRHVAYTSTPGRYTGPVPIVTHLHGAHVEEEADGYPEAWYLPVAKNLPRGCATVGSYYDEFGAKCERRHGLKWQPGSATYQYDNRQRATALWYHDHALGLTRLNVYAGPIGFYLLRGGSSDLPAGVLPAPASDPDGRHYEIPMIIQDRTFNADGSLYYPDRAEIPGFDGPYIPDSDVPPVWNSMYVGDTMLVNGRTWPVLKVEPRRYRLRILNGCNSRFLSLKITANPTARRAGMALSLWQIGSDGGFLPEPVQHSRLPVANGERVDVIVDFTGIPEGTELYLVNEGPDGHYGGGEPGEDYDPADRGTTGQVMKFLVGPWEQEDTTVPPDQLELPDFVPLGPAESIRRLSINVVRSEVPGAGIVRHLLGQVDVNDVRVPRRWGDTVTETPAVGATEIWEFRNFSPDAHPIHIHQVQFQVIGRGRDGRQPPESWESGFKDVVVALPGERTRVKVRFDLPGRSVWHCHILEHEDNEMMLPYVVGSPPIGGVPTGDGGARADGSPSLGVVGAGLLATAALGGVVLTRRERIIAERVRPDER</sequence>
<dbReference type="CDD" id="cd13868">
    <property type="entry name" value="CuRO_2_CotA_like"/>
    <property type="match status" value="1"/>
</dbReference>
<keyword evidence="2" id="KW-1133">Transmembrane helix</keyword>
<keyword evidence="2" id="KW-0812">Transmembrane</keyword>
<organism evidence="4 5">
    <name type="scientific">Micromonospora sonneratiae</name>
    <dbReference type="NCBI Taxonomy" id="1184706"/>
    <lineage>
        <taxon>Bacteria</taxon>
        <taxon>Bacillati</taxon>
        <taxon>Actinomycetota</taxon>
        <taxon>Actinomycetes</taxon>
        <taxon>Micromonosporales</taxon>
        <taxon>Micromonosporaceae</taxon>
        <taxon>Micromonospora</taxon>
    </lineage>
</organism>
<dbReference type="InterPro" id="IPR006311">
    <property type="entry name" value="TAT_signal"/>
</dbReference>